<keyword evidence="2" id="KW-0503">Monooxygenase</keyword>
<dbReference type="SUPFAM" id="SSF54909">
    <property type="entry name" value="Dimeric alpha+beta barrel"/>
    <property type="match status" value="1"/>
</dbReference>
<accession>A0A940XFD1</accession>
<evidence type="ECO:0000313" key="3">
    <source>
        <dbReference type="Proteomes" id="UP000677875"/>
    </source>
</evidence>
<feature type="domain" description="ABM" evidence="1">
    <location>
        <begin position="3"/>
        <end position="91"/>
    </location>
</feature>
<dbReference type="InterPro" id="IPR007138">
    <property type="entry name" value="ABM_dom"/>
</dbReference>
<evidence type="ECO:0000259" key="1">
    <source>
        <dbReference type="PROSITE" id="PS51725"/>
    </source>
</evidence>
<comment type="caution">
    <text evidence="2">The sequence shown here is derived from an EMBL/GenBank/DDBJ whole genome shotgun (WGS) entry which is preliminary data.</text>
</comment>
<proteinExistence type="predicted"/>
<dbReference type="Pfam" id="PF03992">
    <property type="entry name" value="ABM"/>
    <property type="match status" value="1"/>
</dbReference>
<protein>
    <submittedName>
        <fullName evidence="2">Antibiotic biosynthesis monooxygenase</fullName>
    </submittedName>
</protein>
<dbReference type="InterPro" id="IPR011008">
    <property type="entry name" value="Dimeric_a/b-barrel"/>
</dbReference>
<dbReference type="AlphaFoldDB" id="A0A940XFD1"/>
<dbReference type="EMBL" id="JAGPNL010000001">
    <property type="protein sequence ID" value="MBQ0826447.1"/>
    <property type="molecule type" value="Genomic_DNA"/>
</dbReference>
<dbReference type="RefSeq" id="WP_210869463.1">
    <property type="nucleotide sequence ID" value="NZ_JAGPNL010000001.1"/>
</dbReference>
<gene>
    <name evidence="2" type="ORF">J5Y05_08000</name>
</gene>
<evidence type="ECO:0000313" key="2">
    <source>
        <dbReference type="EMBL" id="MBQ0826447.1"/>
    </source>
</evidence>
<organism evidence="2 3">
    <name type="scientific">Streptomyces tagetis</name>
    <dbReference type="NCBI Taxonomy" id="2820809"/>
    <lineage>
        <taxon>Bacteria</taxon>
        <taxon>Bacillati</taxon>
        <taxon>Actinomycetota</taxon>
        <taxon>Actinomycetes</taxon>
        <taxon>Kitasatosporales</taxon>
        <taxon>Streptomycetaceae</taxon>
        <taxon>Streptomyces</taxon>
    </lineage>
</organism>
<dbReference type="GO" id="GO:0004497">
    <property type="term" value="F:monooxygenase activity"/>
    <property type="evidence" value="ECO:0007669"/>
    <property type="project" value="UniProtKB-KW"/>
</dbReference>
<name>A0A940XFD1_9ACTN</name>
<dbReference type="Proteomes" id="UP000677875">
    <property type="component" value="Unassembled WGS sequence"/>
</dbReference>
<dbReference type="PROSITE" id="PS51725">
    <property type="entry name" value="ABM"/>
    <property type="match status" value="1"/>
</dbReference>
<keyword evidence="3" id="KW-1185">Reference proteome</keyword>
<keyword evidence="2" id="KW-0560">Oxidoreductase</keyword>
<reference evidence="2" key="1">
    <citation type="submission" date="2021-04" db="EMBL/GenBank/DDBJ databases">
        <title>Genome seq and assembly of Streptomyces sp. RG38.</title>
        <authorList>
            <person name="Chhetri G."/>
        </authorList>
    </citation>
    <scope>NUCLEOTIDE SEQUENCE</scope>
    <source>
        <strain evidence="2">RG38</strain>
    </source>
</reference>
<sequence length="99" mass="10574">MTYGCIASMKTKPGFRDEVASLLLGAADGLRGAGCDLYLVGLADDDEVTIWVTEVWRSKEHHDASLTRTDARTAIGRAMPMLTGDFTKQELSVAGGLGL</sequence>
<dbReference type="Gene3D" id="3.30.70.100">
    <property type="match status" value="1"/>
</dbReference>